<dbReference type="OrthoDB" id="9811036at2"/>
<dbReference type="GO" id="GO:0015035">
    <property type="term" value="F:protein-disulfide reductase activity"/>
    <property type="evidence" value="ECO:0007669"/>
    <property type="project" value="TreeGrafter"/>
</dbReference>
<dbReference type="GO" id="GO:0017004">
    <property type="term" value="P:cytochrome complex assembly"/>
    <property type="evidence" value="ECO:0007669"/>
    <property type="project" value="UniProtKB-KW"/>
</dbReference>
<dbReference type="PANTHER" id="PTHR32234:SF3">
    <property type="entry name" value="SUPPRESSION OF COPPER SENSITIVITY PROTEIN"/>
    <property type="match status" value="1"/>
</dbReference>
<evidence type="ECO:0000256" key="4">
    <source>
        <dbReference type="ARBA" id="ARBA00022748"/>
    </source>
</evidence>
<protein>
    <recommendedName>
        <fullName evidence="9">Thioredoxin domain-containing protein</fullName>
    </recommendedName>
</protein>
<feature type="transmembrane region" description="Helical" evidence="7">
    <location>
        <begin position="531"/>
        <end position="549"/>
    </location>
</feature>
<feature type="transmembrane region" description="Helical" evidence="7">
    <location>
        <begin position="389"/>
        <end position="410"/>
    </location>
</feature>
<keyword evidence="3 7" id="KW-0812">Transmembrane</keyword>
<feature type="transmembrane region" description="Helical" evidence="7">
    <location>
        <begin position="304"/>
        <end position="334"/>
    </location>
</feature>
<dbReference type="InterPro" id="IPR036249">
    <property type="entry name" value="Thioredoxin-like_sf"/>
</dbReference>
<feature type="transmembrane region" description="Helical" evidence="7">
    <location>
        <begin position="505"/>
        <end position="525"/>
    </location>
</feature>
<dbReference type="Gene3D" id="3.40.30.10">
    <property type="entry name" value="Glutaredoxin"/>
    <property type="match status" value="1"/>
</dbReference>
<feature type="transmembrane region" description="Helical" evidence="7">
    <location>
        <begin position="556"/>
        <end position="573"/>
    </location>
</feature>
<keyword evidence="11" id="KW-1185">Reference proteome</keyword>
<evidence type="ECO:0000256" key="2">
    <source>
        <dbReference type="ARBA" id="ARBA00022475"/>
    </source>
</evidence>
<proteinExistence type="predicted"/>
<feature type="transmembrane region" description="Helical" evidence="7">
    <location>
        <begin position="431"/>
        <end position="453"/>
    </location>
</feature>
<dbReference type="Pfam" id="PF11412">
    <property type="entry name" value="DsbD_N"/>
    <property type="match status" value="1"/>
</dbReference>
<evidence type="ECO:0000313" key="10">
    <source>
        <dbReference type="EMBL" id="RXK54826.1"/>
    </source>
</evidence>
<comment type="caution">
    <text evidence="10">The sequence shown here is derived from an EMBL/GenBank/DDBJ whole genome shotgun (WGS) entry which is preliminary data.</text>
</comment>
<dbReference type="EMBL" id="SDHX01000001">
    <property type="protein sequence ID" value="RXK54826.1"/>
    <property type="molecule type" value="Genomic_DNA"/>
</dbReference>
<dbReference type="InterPro" id="IPR028250">
    <property type="entry name" value="DsbDN"/>
</dbReference>
<reference evidence="10 11" key="1">
    <citation type="submission" date="2019-01" db="EMBL/GenBank/DDBJ databases">
        <title>Lacunisphaera sp. strain TWA-58.</title>
        <authorList>
            <person name="Chen W.-M."/>
        </authorList>
    </citation>
    <scope>NUCLEOTIDE SEQUENCE [LARGE SCALE GENOMIC DNA]</scope>
    <source>
        <strain evidence="10 11">TWA-58</strain>
    </source>
</reference>
<keyword evidence="6 7" id="KW-0472">Membrane</keyword>
<dbReference type="GO" id="GO:0005886">
    <property type="term" value="C:plasma membrane"/>
    <property type="evidence" value="ECO:0007669"/>
    <property type="project" value="UniProtKB-SubCell"/>
</dbReference>
<dbReference type="AlphaFoldDB" id="A0A4Q1C7M5"/>
<dbReference type="SUPFAM" id="SSF52833">
    <property type="entry name" value="Thioredoxin-like"/>
    <property type="match status" value="1"/>
</dbReference>
<comment type="subcellular location">
    <subcellularLocation>
        <location evidence="1">Cell membrane</location>
        <topology evidence="1">Multi-pass membrane protein</topology>
    </subcellularLocation>
</comment>
<keyword evidence="8" id="KW-0732">Signal</keyword>
<keyword evidence="4" id="KW-0201">Cytochrome c-type biogenesis</keyword>
<dbReference type="CDD" id="cd02953">
    <property type="entry name" value="DsbDgamma"/>
    <property type="match status" value="1"/>
</dbReference>
<evidence type="ECO:0000256" key="6">
    <source>
        <dbReference type="ARBA" id="ARBA00023136"/>
    </source>
</evidence>
<name>A0A4Q1C7M5_9BACT</name>
<feature type="transmembrane region" description="Helical" evidence="7">
    <location>
        <begin position="465"/>
        <end position="485"/>
    </location>
</feature>
<keyword evidence="5 7" id="KW-1133">Transmembrane helix</keyword>
<dbReference type="GO" id="GO:0045454">
    <property type="term" value="P:cell redox homeostasis"/>
    <property type="evidence" value="ECO:0007669"/>
    <property type="project" value="TreeGrafter"/>
</dbReference>
<organism evidence="10 11">
    <name type="scientific">Oleiharenicola lentus</name>
    <dbReference type="NCBI Taxonomy" id="2508720"/>
    <lineage>
        <taxon>Bacteria</taxon>
        <taxon>Pseudomonadati</taxon>
        <taxon>Verrucomicrobiota</taxon>
        <taxon>Opitutia</taxon>
        <taxon>Opitutales</taxon>
        <taxon>Opitutaceae</taxon>
        <taxon>Oleiharenicola</taxon>
    </lineage>
</organism>
<evidence type="ECO:0000259" key="9">
    <source>
        <dbReference type="PROSITE" id="PS51352"/>
    </source>
</evidence>
<feature type="domain" description="Thioredoxin" evidence="9">
    <location>
        <begin position="569"/>
        <end position="701"/>
    </location>
</feature>
<dbReference type="InterPro" id="IPR035671">
    <property type="entry name" value="DsbD_gamma"/>
</dbReference>
<dbReference type="InterPro" id="IPR003834">
    <property type="entry name" value="Cyt_c_assmbl_TM_dom"/>
</dbReference>
<dbReference type="Pfam" id="PF13899">
    <property type="entry name" value="Thioredoxin_7"/>
    <property type="match status" value="1"/>
</dbReference>
<dbReference type="PANTHER" id="PTHR32234">
    <property type="entry name" value="THIOL:DISULFIDE INTERCHANGE PROTEIN DSBD"/>
    <property type="match status" value="1"/>
</dbReference>
<evidence type="ECO:0000256" key="1">
    <source>
        <dbReference type="ARBA" id="ARBA00004651"/>
    </source>
</evidence>
<dbReference type="RefSeq" id="WP_129046190.1">
    <property type="nucleotide sequence ID" value="NZ_SDHX01000001.1"/>
</dbReference>
<gene>
    <name evidence="10" type="ORF">ESB00_02705</name>
</gene>
<feature type="signal peptide" evidence="8">
    <location>
        <begin position="1"/>
        <end position="20"/>
    </location>
</feature>
<evidence type="ECO:0000256" key="5">
    <source>
        <dbReference type="ARBA" id="ARBA00022989"/>
    </source>
</evidence>
<evidence type="ECO:0000256" key="8">
    <source>
        <dbReference type="SAM" id="SignalP"/>
    </source>
</evidence>
<dbReference type="Pfam" id="PF02683">
    <property type="entry name" value="DsbD_TM"/>
    <property type="match status" value="1"/>
</dbReference>
<accession>A0A4Q1C7M5</accession>
<dbReference type="Proteomes" id="UP000290218">
    <property type="component" value="Unassembled WGS sequence"/>
</dbReference>
<feature type="transmembrane region" description="Helical" evidence="7">
    <location>
        <begin position="346"/>
        <end position="369"/>
    </location>
</feature>
<evidence type="ECO:0000313" key="11">
    <source>
        <dbReference type="Proteomes" id="UP000290218"/>
    </source>
</evidence>
<dbReference type="PROSITE" id="PS51352">
    <property type="entry name" value="THIOREDOXIN_2"/>
    <property type="match status" value="1"/>
</dbReference>
<sequence length="701" mass="73616">MNLLRALLACLLLLPGLLTAAPGPVKKGAVTAELVSHDASIQPGKPFLVALRLTHEEHWHTYWINPGTGYPTSLNWKLPEGFKAGDIQWPVPHVVKDTKGNVTGHGYEDETFLFVEITPPATLSPGTEVTLHAVADWLMCAEVCMPGDAKLELTLPVKAEAPAPNLSVARVFNNAYADLPRPLAGWSLTAARDGAIFTVRLTPAAGTTHRPQDLHLFDRAGLIDYAAPQQIREENGSYVFTLAAAKEGDAAATRLAGVITAKNGWGGTTPSQGATFDVALGAPAAAAQVTGFKSQVSAAPVTGLLGTLALALAGGLILNLMPCVFPVLGIKVLGFVNQAGSDRGKIIAHGLVFTAGVLLSFWALAGLLLVLRTGGAQLGWGFQLQSPAFVFGMTAFLLVFALNLSGLFEIGLSATGVGGKLQMQSGYGGSFFTGILATLVATPCSAPFLAPALGAALSLAAVESILVFTAIGLGLSAPYLLLSAFPAAVKLLPRPGAWMETFKQLMAFPLYATVGALLWVLAAQTKDNDNALLFIFFGLVLVAMAAWVYGRWPKPAARVVAAALLLGGVWLGWPKPAEAAPATASGYVVKWESWSPAAVASARAAGRTIYVDFTARWCATCQTNKAAVFTSAAVLAELEKRNVLLLKADWTSKDATITAELAKWNRSAVPFNLVYRGSAEPIILPELLTPGTVLEALTKPD</sequence>
<evidence type="ECO:0000256" key="3">
    <source>
        <dbReference type="ARBA" id="ARBA00022692"/>
    </source>
</evidence>
<evidence type="ECO:0000256" key="7">
    <source>
        <dbReference type="SAM" id="Phobius"/>
    </source>
</evidence>
<dbReference type="InterPro" id="IPR013766">
    <property type="entry name" value="Thioredoxin_domain"/>
</dbReference>
<keyword evidence="2" id="KW-1003">Cell membrane</keyword>
<feature type="chain" id="PRO_5020791997" description="Thioredoxin domain-containing protein" evidence="8">
    <location>
        <begin position="21"/>
        <end position="701"/>
    </location>
</feature>